<dbReference type="EMBL" id="FWXZ01000012">
    <property type="protein sequence ID" value="SMC94420.1"/>
    <property type="molecule type" value="Genomic_DNA"/>
</dbReference>
<comment type="caution">
    <text evidence="1">The sequence shown here is derived from an EMBL/GenBank/DDBJ whole genome shotgun (WGS) entry which is preliminary data.</text>
</comment>
<gene>
    <name evidence="1" type="ORF">SAMN06297397_0148</name>
</gene>
<proteinExistence type="predicted"/>
<dbReference type="Proteomes" id="UP000192328">
    <property type="component" value="Unassembled WGS sequence"/>
</dbReference>
<protein>
    <submittedName>
        <fullName evidence="1">SSU ribosomal protein S12P methylthiotransferase</fullName>
    </submittedName>
</protein>
<keyword evidence="1" id="KW-0687">Ribonucleoprotein</keyword>
<keyword evidence="1" id="KW-0689">Ribosomal protein</keyword>
<evidence type="ECO:0000313" key="1">
    <source>
        <dbReference type="EMBL" id="SMC94420.1"/>
    </source>
</evidence>
<accession>A0AC61PQZ0</accession>
<reference evidence="1" key="1">
    <citation type="submission" date="2017-04" db="EMBL/GenBank/DDBJ databases">
        <authorList>
            <person name="Varghese N."/>
            <person name="Submissions S."/>
        </authorList>
    </citation>
    <scope>NUCLEOTIDE SEQUENCE</scope>
    <source>
        <strain evidence="1">WTE2008</strain>
    </source>
</reference>
<evidence type="ECO:0000313" key="2">
    <source>
        <dbReference type="Proteomes" id="UP000192328"/>
    </source>
</evidence>
<keyword evidence="2" id="KW-1185">Reference proteome</keyword>
<name>A0AC61PQZ0_9FIRM</name>
<sequence length="438" mass="48943">MAYTVGAVSLGCNKNRVDTETALGLLKEKGFLLTDDPAKADILLVNTCGFIDPAKEESVNTILEMAQYKISGRCKVLVVTGCLSQRYSGDLMEEIPEIDVLLGVNQYAELPAAINKALGAERPCLCSDDYGYYEHDRVLTTPSYSAYIRIGEGCSNRCTFCAIPMIRGPYRSRNEEAILREIRSLACSGVREHILVAQDTTRYGTEDHPHTTLPDLMKKAAAIDGVDWLRVLYCYPDETNDALLDVLADVDNVCPYLDIPVQHINAEMLKRMHRRGTREDILRCVRGARERGLTLRTTLIVGFPGETEDQFRELMDFVEKTEFDRLGAFAYSPEEGTPAAKMPDQIPDEIKQERLDRLMTLQQKISLKRNKARIGSVEQVLVTDTDGKGNILGRSCREAPETDGEIYVSCGDARPQPGQFIPVQILSAEEYDLRGKML</sequence>
<organism evidence="1 2">
    <name type="scientific">Aristaeella lactis</name>
    <dbReference type="NCBI Taxonomy" id="3046383"/>
    <lineage>
        <taxon>Bacteria</taxon>
        <taxon>Bacillati</taxon>
        <taxon>Bacillota</taxon>
        <taxon>Clostridia</taxon>
        <taxon>Eubacteriales</taxon>
        <taxon>Aristaeellaceae</taxon>
        <taxon>Aristaeella</taxon>
    </lineage>
</organism>